<keyword evidence="3" id="KW-1185">Reference proteome</keyword>
<dbReference type="RefSeq" id="WP_093238062.1">
    <property type="nucleotide sequence ID" value="NZ_FNQF01000001.1"/>
</dbReference>
<dbReference type="AlphaFoldDB" id="A0A1H3VN29"/>
<evidence type="ECO:0000259" key="1">
    <source>
        <dbReference type="Pfam" id="PF21012"/>
    </source>
</evidence>
<evidence type="ECO:0000313" key="2">
    <source>
        <dbReference type="EMBL" id="SDZ75492.1"/>
    </source>
</evidence>
<protein>
    <recommendedName>
        <fullName evidence="1">DUF6850 domain-containing protein</fullName>
    </recommendedName>
</protein>
<dbReference type="Pfam" id="PF21012">
    <property type="entry name" value="DUF6850"/>
    <property type="match status" value="1"/>
</dbReference>
<organism evidence="2 3">
    <name type="scientific">Psychroflexus halocasei</name>
    <dbReference type="NCBI Taxonomy" id="908615"/>
    <lineage>
        <taxon>Bacteria</taxon>
        <taxon>Pseudomonadati</taxon>
        <taxon>Bacteroidota</taxon>
        <taxon>Flavobacteriia</taxon>
        <taxon>Flavobacteriales</taxon>
        <taxon>Flavobacteriaceae</taxon>
        <taxon>Psychroflexus</taxon>
    </lineage>
</organism>
<dbReference type="STRING" id="908615.SAMN05421540_101166"/>
<dbReference type="Proteomes" id="UP000198820">
    <property type="component" value="Unassembled WGS sequence"/>
</dbReference>
<accession>A0A1H3VN29</accession>
<reference evidence="2 3" key="1">
    <citation type="submission" date="2016-10" db="EMBL/GenBank/DDBJ databases">
        <authorList>
            <person name="de Groot N.N."/>
        </authorList>
    </citation>
    <scope>NUCLEOTIDE SEQUENCE [LARGE SCALE GENOMIC DNA]</scope>
    <source>
        <strain evidence="2 3">DSM 23581</strain>
    </source>
</reference>
<dbReference type="InterPro" id="IPR049236">
    <property type="entry name" value="DUF6850"/>
</dbReference>
<sequence>MDDTQNAPVYKETFTKFSSGYGRVVFNSSYRRFLERERPQTAGLAYSYRYNRSRVSLDYNYLKSIKNSYNRDANNRVYFDEKLIAYKYRSIEHLTKLNFDYDGEKVDYFLQLNYQQQTGDNYSVIDQGQNYQQNIQVIGFNSAILQQENNKMLWQARFSASYLDSDYTDLLGFTKKEISALKLRGEFGKDIWTNSKNKINFAVSAEAYIPVQENLITTQVTSNTSFTDRVIKPDHAFDSTSKLRAGAEINYTLKLSNQKSLRFFLNYKNLSALSDEYQKYAPELRISSSHFTNFGLRLFY</sequence>
<evidence type="ECO:0000313" key="3">
    <source>
        <dbReference type="Proteomes" id="UP000198820"/>
    </source>
</evidence>
<feature type="domain" description="DUF6850" evidence="1">
    <location>
        <begin position="15"/>
        <end position="298"/>
    </location>
</feature>
<name>A0A1H3VN29_9FLAO</name>
<gene>
    <name evidence="2" type="ORF">SAMN05421540_101166</name>
</gene>
<dbReference type="EMBL" id="FNQF01000001">
    <property type="protein sequence ID" value="SDZ75492.1"/>
    <property type="molecule type" value="Genomic_DNA"/>
</dbReference>
<proteinExistence type="predicted"/>